<keyword evidence="1" id="KW-0812">Transmembrane</keyword>
<evidence type="ECO:0000313" key="2">
    <source>
        <dbReference type="EMBL" id="JAD84624.1"/>
    </source>
</evidence>
<reference evidence="2" key="1">
    <citation type="submission" date="2014-09" db="EMBL/GenBank/DDBJ databases">
        <authorList>
            <person name="Magalhaes I.L.F."/>
            <person name="Oliveira U."/>
            <person name="Santos F.R."/>
            <person name="Vidigal T.H.D.A."/>
            <person name="Brescovit A.D."/>
            <person name="Santos A.J."/>
        </authorList>
    </citation>
    <scope>NUCLEOTIDE SEQUENCE</scope>
    <source>
        <tissue evidence="2">Shoot tissue taken approximately 20 cm above the soil surface</tissue>
    </source>
</reference>
<keyword evidence="1" id="KW-1133">Transmembrane helix</keyword>
<feature type="transmembrane region" description="Helical" evidence="1">
    <location>
        <begin position="82"/>
        <end position="102"/>
    </location>
</feature>
<accession>A0A0A9D7T9</accession>
<keyword evidence="1" id="KW-0472">Membrane</keyword>
<dbReference type="AlphaFoldDB" id="A0A0A9D7T9"/>
<organism evidence="2">
    <name type="scientific">Arundo donax</name>
    <name type="common">Giant reed</name>
    <name type="synonym">Donax arundinaceus</name>
    <dbReference type="NCBI Taxonomy" id="35708"/>
    <lineage>
        <taxon>Eukaryota</taxon>
        <taxon>Viridiplantae</taxon>
        <taxon>Streptophyta</taxon>
        <taxon>Embryophyta</taxon>
        <taxon>Tracheophyta</taxon>
        <taxon>Spermatophyta</taxon>
        <taxon>Magnoliopsida</taxon>
        <taxon>Liliopsida</taxon>
        <taxon>Poales</taxon>
        <taxon>Poaceae</taxon>
        <taxon>PACMAD clade</taxon>
        <taxon>Arundinoideae</taxon>
        <taxon>Arundineae</taxon>
        <taxon>Arundo</taxon>
    </lineage>
</organism>
<protein>
    <submittedName>
        <fullName evidence="2">Uncharacterized protein</fullName>
    </submittedName>
</protein>
<reference evidence="2" key="2">
    <citation type="journal article" date="2015" name="Data Brief">
        <title>Shoot transcriptome of the giant reed, Arundo donax.</title>
        <authorList>
            <person name="Barrero R.A."/>
            <person name="Guerrero F.D."/>
            <person name="Moolhuijzen P."/>
            <person name="Goolsby J.A."/>
            <person name="Tidwell J."/>
            <person name="Bellgard S.E."/>
            <person name="Bellgard M.I."/>
        </authorList>
    </citation>
    <scope>NUCLEOTIDE SEQUENCE</scope>
    <source>
        <tissue evidence="2">Shoot tissue taken approximately 20 cm above the soil surface</tissue>
    </source>
</reference>
<proteinExistence type="predicted"/>
<sequence length="123" mass="14101">MFAPQMRGFPTMLNVLAKDPGIRPLRLLYDKSRKTSWDELADAEGNGPDRVLLLSFKYWRLSRWPTEVGISPYRWLLERSSVLSFASLPISAGIGPVILLFCRRTVSRLVRFPMLGESSPERF</sequence>
<dbReference type="EMBL" id="GBRH01213271">
    <property type="protein sequence ID" value="JAD84624.1"/>
    <property type="molecule type" value="Transcribed_RNA"/>
</dbReference>
<evidence type="ECO:0000256" key="1">
    <source>
        <dbReference type="SAM" id="Phobius"/>
    </source>
</evidence>
<name>A0A0A9D7T9_ARUDO</name>